<keyword evidence="1" id="KW-0808">Transferase</keyword>
<dbReference type="InterPro" id="IPR000836">
    <property type="entry name" value="PRTase_dom"/>
</dbReference>
<feature type="non-terminal residue" evidence="4">
    <location>
        <position position="1"/>
    </location>
</feature>
<reference evidence="4" key="1">
    <citation type="journal article" date="2014" name="Front. Microbiol.">
        <title>High frequency of phylogenetically diverse reductive dehalogenase-homologous genes in deep subseafloor sedimentary metagenomes.</title>
        <authorList>
            <person name="Kawai M."/>
            <person name="Futagami T."/>
            <person name="Toyoda A."/>
            <person name="Takaki Y."/>
            <person name="Nishi S."/>
            <person name="Hori S."/>
            <person name="Arai W."/>
            <person name="Tsubouchi T."/>
            <person name="Morono Y."/>
            <person name="Uchiyama I."/>
            <person name="Ito T."/>
            <person name="Fujiyama A."/>
            <person name="Inagaki F."/>
            <person name="Takami H."/>
        </authorList>
    </citation>
    <scope>NUCLEOTIDE SEQUENCE</scope>
    <source>
        <strain evidence="4">Expedition CK06-06</strain>
    </source>
</reference>
<dbReference type="CDD" id="cd06223">
    <property type="entry name" value="PRTases_typeI"/>
    <property type="match status" value="1"/>
</dbReference>
<dbReference type="SUPFAM" id="SSF53271">
    <property type="entry name" value="PRTase-like"/>
    <property type="match status" value="1"/>
</dbReference>
<accession>X1A980</accession>
<dbReference type="GO" id="GO:0016740">
    <property type="term" value="F:transferase activity"/>
    <property type="evidence" value="ECO:0007669"/>
    <property type="project" value="UniProtKB-KW"/>
</dbReference>
<evidence type="ECO:0000256" key="1">
    <source>
        <dbReference type="ARBA" id="ARBA00022679"/>
    </source>
</evidence>
<dbReference type="InterPro" id="IPR029057">
    <property type="entry name" value="PRTase-like"/>
</dbReference>
<dbReference type="Gene3D" id="3.40.50.2020">
    <property type="match status" value="1"/>
</dbReference>
<dbReference type="Pfam" id="PF00156">
    <property type="entry name" value="Pribosyltran"/>
    <property type="match status" value="1"/>
</dbReference>
<organism evidence="4">
    <name type="scientific">marine sediment metagenome</name>
    <dbReference type="NCBI Taxonomy" id="412755"/>
    <lineage>
        <taxon>unclassified sequences</taxon>
        <taxon>metagenomes</taxon>
        <taxon>ecological metagenomes</taxon>
    </lineage>
</organism>
<gene>
    <name evidence="4" type="ORF">S01H4_21188</name>
</gene>
<dbReference type="EMBL" id="BART01009580">
    <property type="protein sequence ID" value="GAG78259.1"/>
    <property type="molecule type" value="Genomic_DNA"/>
</dbReference>
<evidence type="ECO:0000259" key="3">
    <source>
        <dbReference type="Pfam" id="PF00156"/>
    </source>
</evidence>
<name>X1A980_9ZZZZ</name>
<dbReference type="AlphaFoldDB" id="X1A980"/>
<keyword evidence="2" id="KW-0660">Purine salvage</keyword>
<dbReference type="PANTHER" id="PTHR43864">
    <property type="entry name" value="HYPOXANTHINE/GUANINE PHOSPHORIBOSYLTRANSFERASE"/>
    <property type="match status" value="1"/>
</dbReference>
<evidence type="ECO:0000313" key="4">
    <source>
        <dbReference type="EMBL" id="GAG78259.1"/>
    </source>
</evidence>
<dbReference type="NCBIfam" id="NF002635">
    <property type="entry name" value="PRK02304.1-4"/>
    <property type="match status" value="1"/>
</dbReference>
<comment type="caution">
    <text evidence="4">The sequence shown here is derived from an EMBL/GenBank/DDBJ whole genome shotgun (WGS) entry which is preliminary data.</text>
</comment>
<proteinExistence type="predicted"/>
<feature type="domain" description="Phosphoribosyltransferase" evidence="3">
    <location>
        <begin position="14"/>
        <end position="144"/>
    </location>
</feature>
<dbReference type="NCBIfam" id="NF040646">
    <property type="entry name" value="HPT_Archaea"/>
    <property type="match status" value="1"/>
</dbReference>
<dbReference type="InterPro" id="IPR050118">
    <property type="entry name" value="Pur/Pyrimidine_PRTase"/>
</dbReference>
<sequence>IVHPITDGIPEIKPELLREVTSEMKKHIKKCGPIDKIVTIEAMGIPLATALSLDMNIPFTIIRKRKYGLSGEVLVEQVTGYSKSKLYINGLQKGENVVIVDDLVSTGGTLKAVLSVLKDIGVNVIGVIVAVDKGDCAEEVNKEFDVQIMALIKMDIHDDDIRIT</sequence>
<dbReference type="PANTHER" id="PTHR43864:SF1">
    <property type="entry name" value="XANTHINE PHOSPHORIBOSYLTRANSFERASE"/>
    <property type="match status" value="1"/>
</dbReference>
<evidence type="ECO:0000256" key="2">
    <source>
        <dbReference type="ARBA" id="ARBA00022726"/>
    </source>
</evidence>
<protein>
    <recommendedName>
        <fullName evidence="3">Phosphoribosyltransferase domain-containing protein</fullName>
    </recommendedName>
</protein>
<dbReference type="GO" id="GO:0006166">
    <property type="term" value="P:purine ribonucleoside salvage"/>
    <property type="evidence" value="ECO:0007669"/>
    <property type="project" value="UniProtKB-KW"/>
</dbReference>
<dbReference type="InterPro" id="IPR026597">
    <property type="entry name" value="HGPRTase-like"/>
</dbReference>